<dbReference type="Pfam" id="PF07993">
    <property type="entry name" value="NAD_binding_4"/>
    <property type="match status" value="1"/>
</dbReference>
<name>S8E3B1_FOMSC</name>
<dbReference type="InterPro" id="IPR013120">
    <property type="entry name" value="FAR_NAD-bd"/>
</dbReference>
<sequence>MAEQLLARQERVSHVVREYTRDFPTRVRSPTSTRVQDGDVVLVTGSTGSLGCYLLTTLLLSPNVRRVYALNRQSRHGLKDRQRNALIERGLDGDIVDSNKLVLLIGDIAEPMMGLPLDVYTEMCADLLTRLLAWPVDFVSPLSAYKDTVYGVRCLVDFALTAPTLGVPRLLFTSSVVVLMNAPYDGVFPEAPVDLQYVIPNGYSEAKWVAEQVLYAAAAQTDLDPLVVRICQLCGGRSSGAWPTNEWVPVMVDSSNALGYFPGDEKFVDWMTFETGPQVLAEMLRASSPTHTMHLSNPRRLAWETVARVMSSTLHLRIDPFSDWLNRLEMSVKAVDHPVKKSARASKLMPFLRALESMNKQSRLAMGHQEVSIEFALLASPTLSHGSIHISEEIISQWLVYWKSNGLLQGIRPARL</sequence>
<keyword evidence="1" id="KW-0596">Phosphopantetheine</keyword>
<dbReference type="PANTHER" id="PTHR43439:SF2">
    <property type="entry name" value="ENZYME, PUTATIVE (JCVI)-RELATED"/>
    <property type="match status" value="1"/>
</dbReference>
<dbReference type="Gene3D" id="3.40.50.720">
    <property type="entry name" value="NAD(P)-binding Rossmann-like Domain"/>
    <property type="match status" value="1"/>
</dbReference>
<keyword evidence="5" id="KW-1185">Reference proteome</keyword>
<evidence type="ECO:0000256" key="1">
    <source>
        <dbReference type="ARBA" id="ARBA00022450"/>
    </source>
</evidence>
<dbReference type="HOGENOM" id="CLU_002220_4_1_1"/>
<dbReference type="SUPFAM" id="SSF51735">
    <property type="entry name" value="NAD(P)-binding Rossmann-fold domains"/>
    <property type="match status" value="1"/>
</dbReference>
<gene>
    <name evidence="4" type="ORF">FOMPIDRAFT_114933</name>
</gene>
<dbReference type="OrthoDB" id="2499931at2759"/>
<dbReference type="InParanoid" id="S8E3B1"/>
<accession>S8E3B1</accession>
<reference evidence="4 5" key="1">
    <citation type="journal article" date="2012" name="Science">
        <title>The Paleozoic origin of enzymatic lignin decomposition reconstructed from 31 fungal genomes.</title>
        <authorList>
            <person name="Floudas D."/>
            <person name="Binder M."/>
            <person name="Riley R."/>
            <person name="Barry K."/>
            <person name="Blanchette R.A."/>
            <person name="Henrissat B."/>
            <person name="Martinez A.T."/>
            <person name="Otillar R."/>
            <person name="Spatafora J.W."/>
            <person name="Yadav J.S."/>
            <person name="Aerts A."/>
            <person name="Benoit I."/>
            <person name="Boyd A."/>
            <person name="Carlson A."/>
            <person name="Copeland A."/>
            <person name="Coutinho P.M."/>
            <person name="de Vries R.P."/>
            <person name="Ferreira P."/>
            <person name="Findley K."/>
            <person name="Foster B."/>
            <person name="Gaskell J."/>
            <person name="Glotzer D."/>
            <person name="Gorecki P."/>
            <person name="Heitman J."/>
            <person name="Hesse C."/>
            <person name="Hori C."/>
            <person name="Igarashi K."/>
            <person name="Jurgens J.A."/>
            <person name="Kallen N."/>
            <person name="Kersten P."/>
            <person name="Kohler A."/>
            <person name="Kuees U."/>
            <person name="Kumar T.K.A."/>
            <person name="Kuo A."/>
            <person name="LaButti K."/>
            <person name="Larrondo L.F."/>
            <person name="Lindquist E."/>
            <person name="Ling A."/>
            <person name="Lombard V."/>
            <person name="Lucas S."/>
            <person name="Lundell T."/>
            <person name="Martin R."/>
            <person name="McLaughlin D.J."/>
            <person name="Morgenstern I."/>
            <person name="Morin E."/>
            <person name="Murat C."/>
            <person name="Nagy L.G."/>
            <person name="Nolan M."/>
            <person name="Ohm R.A."/>
            <person name="Patyshakuliyeva A."/>
            <person name="Rokas A."/>
            <person name="Ruiz-Duenas F.J."/>
            <person name="Sabat G."/>
            <person name="Salamov A."/>
            <person name="Samejima M."/>
            <person name="Schmutz J."/>
            <person name="Slot J.C."/>
            <person name="St John F."/>
            <person name="Stenlid J."/>
            <person name="Sun H."/>
            <person name="Sun S."/>
            <person name="Syed K."/>
            <person name="Tsang A."/>
            <person name="Wiebenga A."/>
            <person name="Young D."/>
            <person name="Pisabarro A."/>
            <person name="Eastwood D.C."/>
            <person name="Martin F."/>
            <person name="Cullen D."/>
            <person name="Grigoriev I.V."/>
            <person name="Hibbett D.S."/>
        </authorList>
    </citation>
    <scope>NUCLEOTIDE SEQUENCE</scope>
    <source>
        <strain evidence="5">FP-58527</strain>
    </source>
</reference>
<dbReference type="AlphaFoldDB" id="S8E3B1"/>
<organism evidence="4 5">
    <name type="scientific">Fomitopsis schrenkii</name>
    <name type="common">Brown rot fungus</name>
    <dbReference type="NCBI Taxonomy" id="2126942"/>
    <lineage>
        <taxon>Eukaryota</taxon>
        <taxon>Fungi</taxon>
        <taxon>Dikarya</taxon>
        <taxon>Basidiomycota</taxon>
        <taxon>Agaricomycotina</taxon>
        <taxon>Agaricomycetes</taxon>
        <taxon>Polyporales</taxon>
        <taxon>Fomitopsis</taxon>
    </lineage>
</organism>
<dbReference type="PANTHER" id="PTHR43439">
    <property type="entry name" value="PHENYLACETATE-COENZYME A LIGASE"/>
    <property type="match status" value="1"/>
</dbReference>
<evidence type="ECO:0000313" key="5">
    <source>
        <dbReference type="Proteomes" id="UP000015241"/>
    </source>
</evidence>
<protein>
    <submittedName>
        <fullName evidence="4">NAD-binding protein</fullName>
    </submittedName>
</protein>
<keyword evidence="2" id="KW-0597">Phosphoprotein</keyword>
<evidence type="ECO:0000256" key="2">
    <source>
        <dbReference type="ARBA" id="ARBA00022553"/>
    </source>
</evidence>
<dbReference type="Proteomes" id="UP000015241">
    <property type="component" value="Unassembled WGS sequence"/>
</dbReference>
<evidence type="ECO:0000313" key="4">
    <source>
        <dbReference type="EMBL" id="EPS97878.1"/>
    </source>
</evidence>
<dbReference type="EMBL" id="KE504171">
    <property type="protein sequence ID" value="EPS97878.1"/>
    <property type="molecule type" value="Genomic_DNA"/>
</dbReference>
<dbReference type="InterPro" id="IPR051414">
    <property type="entry name" value="Adenylate-forming_Reductase"/>
</dbReference>
<dbReference type="InterPro" id="IPR036291">
    <property type="entry name" value="NAD(P)-bd_dom_sf"/>
</dbReference>
<proteinExistence type="predicted"/>
<evidence type="ECO:0000259" key="3">
    <source>
        <dbReference type="Pfam" id="PF07993"/>
    </source>
</evidence>
<feature type="domain" description="Thioester reductase (TE)" evidence="3">
    <location>
        <begin position="43"/>
        <end position="262"/>
    </location>
</feature>